<keyword evidence="1" id="KW-1133">Transmembrane helix</keyword>
<feature type="transmembrane region" description="Helical" evidence="1">
    <location>
        <begin position="6"/>
        <end position="27"/>
    </location>
</feature>
<feature type="transmembrane region" description="Helical" evidence="1">
    <location>
        <begin position="101"/>
        <end position="125"/>
    </location>
</feature>
<evidence type="ECO:0008006" key="4">
    <source>
        <dbReference type="Google" id="ProtNLM"/>
    </source>
</evidence>
<dbReference type="EMBL" id="JAAXLJ010000038">
    <property type="protein sequence ID" value="NLR19624.1"/>
    <property type="molecule type" value="Genomic_DNA"/>
</dbReference>
<feature type="transmembrane region" description="Helical" evidence="1">
    <location>
        <begin position="39"/>
        <end position="61"/>
    </location>
</feature>
<evidence type="ECO:0000313" key="3">
    <source>
        <dbReference type="Proteomes" id="UP000763447"/>
    </source>
</evidence>
<accession>A0ABX1L167</accession>
<evidence type="ECO:0000313" key="2">
    <source>
        <dbReference type="EMBL" id="NLR19624.1"/>
    </source>
</evidence>
<dbReference type="RefSeq" id="WP_168926165.1">
    <property type="nucleotide sequence ID" value="NZ_JAAXLJ010000038.1"/>
</dbReference>
<keyword evidence="3" id="KW-1185">Reference proteome</keyword>
<protein>
    <recommendedName>
        <fullName evidence="4">DUF3021 domain-containing protein</fullName>
    </recommendedName>
</protein>
<sequence>MVQVLSLISVGLGLFAITAAIIGFFVANWSGSVAKYWEIVIGLIVVWLIGVFQLFSLFTGYSKNIDLVSSCAFLILTAFLTWVLFSQGFNKHLSSGKGLKIPVIWVLCTFLFTIVIGGLGTHYYIEHQVNQIEQKWNHEVDKVNQELNK</sequence>
<gene>
    <name evidence="2" type="ORF">HC026_12075</name>
</gene>
<dbReference type="Proteomes" id="UP000763447">
    <property type="component" value="Unassembled WGS sequence"/>
</dbReference>
<comment type="caution">
    <text evidence="2">The sequence shown here is derived from an EMBL/GenBank/DDBJ whole genome shotgun (WGS) entry which is preliminary data.</text>
</comment>
<feature type="transmembrane region" description="Helical" evidence="1">
    <location>
        <begin position="67"/>
        <end position="89"/>
    </location>
</feature>
<evidence type="ECO:0000256" key="1">
    <source>
        <dbReference type="SAM" id="Phobius"/>
    </source>
</evidence>
<proteinExistence type="predicted"/>
<reference evidence="2 3" key="1">
    <citation type="submission" date="2020-04" db="EMBL/GenBank/DDBJ databases">
        <title>A novel species of genus Lactobacillus that was isolated from fermented food Zha-chili.</title>
        <authorList>
            <person name="Zhang Z."/>
        </authorList>
    </citation>
    <scope>NUCLEOTIDE SEQUENCE [LARGE SCALE GENOMIC DNA]</scope>
    <source>
        <strain evidence="3">HBUAS51383</strain>
    </source>
</reference>
<keyword evidence="1" id="KW-0472">Membrane</keyword>
<name>A0ABX1L167_9LACO</name>
<organism evidence="2 3">
    <name type="scientific">Secundilactobacillus angelensis</name>
    <dbReference type="NCBI Taxonomy" id="2722706"/>
    <lineage>
        <taxon>Bacteria</taxon>
        <taxon>Bacillati</taxon>
        <taxon>Bacillota</taxon>
        <taxon>Bacilli</taxon>
        <taxon>Lactobacillales</taxon>
        <taxon>Lactobacillaceae</taxon>
        <taxon>Secundilactobacillus</taxon>
    </lineage>
</organism>
<keyword evidence="1" id="KW-0812">Transmembrane</keyword>